<accession>A0A8H3HMG0</accession>
<dbReference type="Proteomes" id="UP000663827">
    <property type="component" value="Unassembled WGS sequence"/>
</dbReference>
<evidence type="ECO:0000259" key="1">
    <source>
        <dbReference type="Pfam" id="PF12902"/>
    </source>
</evidence>
<proteinExistence type="predicted"/>
<dbReference type="SUPFAM" id="SSF47240">
    <property type="entry name" value="Ferritin-like"/>
    <property type="match status" value="1"/>
</dbReference>
<dbReference type="EMBL" id="CAJNJQ010000530">
    <property type="protein sequence ID" value="CAE7084319.1"/>
    <property type="molecule type" value="Genomic_DNA"/>
</dbReference>
<name>A0A8H3HMG0_9AGAM</name>
<evidence type="ECO:0000313" key="2">
    <source>
        <dbReference type="EMBL" id="CAE6525791.1"/>
    </source>
</evidence>
<feature type="domain" description="Iminophenyl-pyruvate dimer synthase" evidence="1">
    <location>
        <begin position="32"/>
        <end position="243"/>
    </location>
</feature>
<dbReference type="Pfam" id="PF12902">
    <property type="entry name" value="Ferritin-like"/>
    <property type="match status" value="1"/>
</dbReference>
<dbReference type="PANTHER" id="PTHR34400:SF4">
    <property type="entry name" value="MEMBRANE PROTEIN"/>
    <property type="match status" value="1"/>
</dbReference>
<dbReference type="Proteomes" id="UP000663850">
    <property type="component" value="Unassembled WGS sequence"/>
</dbReference>
<dbReference type="InterPro" id="IPR026820">
    <property type="entry name" value="VioB/RebD_dom"/>
</dbReference>
<evidence type="ECO:0000313" key="3">
    <source>
        <dbReference type="EMBL" id="CAE7084319.1"/>
    </source>
</evidence>
<dbReference type="Gene3D" id="1.20.1260.10">
    <property type="match status" value="1"/>
</dbReference>
<sequence length="388" mass="43049">MPPLIDNRIQPIFKAPMFPPTEWTMASLRQHLQAALCLELSTIPLYLFAGYSINTEGNNKGVEKSAQKTILGIVKEEMLHLTIVGNCLTALGGRPQLYGEAFAPTYPSRILYEGVLMTLAPARQTQIENFMELEQPVDLPTTKGQNQPIIGWEAPTYKSIGDFYQHIIKGIEKLDARITNGIFDPNSEKRQWGPADSGAPPHIAIIKDKTSALQQLNLVIAQGEGGPKEPLPDSHYGKFLALSEREKDLDVYRLAPNPFTSEFKEVEETYAVMLAFDAAYSYLLWSIEAIWSYQGPDDGMIDQLKGNVDPLMTEIMSPFARFLVKQKLRTIKGKNAAPPFNLYSFDLDSSPKNQLGAIIKGALNAYPNAPEFRDIGDALDALCDLGDV</sequence>
<comment type="caution">
    <text evidence="2">The sequence shown here is derived from an EMBL/GenBank/DDBJ whole genome shotgun (WGS) entry which is preliminary data.</text>
</comment>
<dbReference type="InterPro" id="IPR009078">
    <property type="entry name" value="Ferritin-like_SF"/>
</dbReference>
<protein>
    <recommendedName>
        <fullName evidence="1">Iminophenyl-pyruvate dimer synthase domain-containing protein</fullName>
    </recommendedName>
</protein>
<gene>
    <name evidence="2" type="ORF">RDB_LOCUS123779</name>
    <name evidence="3" type="ORF">RDB_LOCUS26230</name>
</gene>
<organism evidence="2 4">
    <name type="scientific">Rhizoctonia solani</name>
    <dbReference type="NCBI Taxonomy" id="456999"/>
    <lineage>
        <taxon>Eukaryota</taxon>
        <taxon>Fungi</taxon>
        <taxon>Dikarya</taxon>
        <taxon>Basidiomycota</taxon>
        <taxon>Agaricomycotina</taxon>
        <taxon>Agaricomycetes</taxon>
        <taxon>Cantharellales</taxon>
        <taxon>Ceratobasidiaceae</taxon>
        <taxon>Rhizoctonia</taxon>
    </lineage>
</organism>
<dbReference type="AlphaFoldDB" id="A0A8H3HMG0"/>
<dbReference type="PANTHER" id="PTHR34400">
    <property type="match status" value="1"/>
</dbReference>
<dbReference type="EMBL" id="CAJMWZ010006638">
    <property type="protein sequence ID" value="CAE6525791.1"/>
    <property type="molecule type" value="Genomic_DNA"/>
</dbReference>
<evidence type="ECO:0000313" key="4">
    <source>
        <dbReference type="Proteomes" id="UP000663850"/>
    </source>
</evidence>
<dbReference type="InterPro" id="IPR012347">
    <property type="entry name" value="Ferritin-like"/>
</dbReference>
<reference evidence="2" key="1">
    <citation type="submission" date="2021-01" db="EMBL/GenBank/DDBJ databases">
        <authorList>
            <person name="Kaushik A."/>
        </authorList>
    </citation>
    <scope>NUCLEOTIDE SEQUENCE</scope>
    <source>
        <strain evidence="3">AG5</strain>
        <strain evidence="2">Type strain: AG8-Rh-89/</strain>
    </source>
</reference>